<dbReference type="InParanoid" id="A0A0D2AH91"/>
<evidence type="ECO:0008006" key="3">
    <source>
        <dbReference type="Google" id="ProtNLM"/>
    </source>
</evidence>
<protein>
    <recommendedName>
        <fullName evidence="3">ABM domain-containing protein</fullName>
    </recommendedName>
</protein>
<reference evidence="1 2" key="1">
    <citation type="submission" date="2015-01" db="EMBL/GenBank/DDBJ databases">
        <title>The Genome Sequence of Ochroconis gallopava CBS43764.</title>
        <authorList>
            <consortium name="The Broad Institute Genomics Platform"/>
            <person name="Cuomo C."/>
            <person name="de Hoog S."/>
            <person name="Gorbushina A."/>
            <person name="Stielow B."/>
            <person name="Teixiera M."/>
            <person name="Abouelleil A."/>
            <person name="Chapman S.B."/>
            <person name="Priest M."/>
            <person name="Young S.K."/>
            <person name="Wortman J."/>
            <person name="Nusbaum C."/>
            <person name="Birren B."/>
        </authorList>
    </citation>
    <scope>NUCLEOTIDE SEQUENCE [LARGE SCALE GENOMIC DNA]</scope>
    <source>
        <strain evidence="1 2">CBS 43764</strain>
    </source>
</reference>
<organism evidence="1 2">
    <name type="scientific">Verruconis gallopava</name>
    <dbReference type="NCBI Taxonomy" id="253628"/>
    <lineage>
        <taxon>Eukaryota</taxon>
        <taxon>Fungi</taxon>
        <taxon>Dikarya</taxon>
        <taxon>Ascomycota</taxon>
        <taxon>Pezizomycotina</taxon>
        <taxon>Dothideomycetes</taxon>
        <taxon>Pleosporomycetidae</taxon>
        <taxon>Venturiales</taxon>
        <taxon>Sympoventuriaceae</taxon>
        <taxon>Verruconis</taxon>
    </lineage>
</organism>
<dbReference type="GeneID" id="27311091"/>
<dbReference type="RefSeq" id="XP_016215794.1">
    <property type="nucleotide sequence ID" value="XM_016356271.1"/>
</dbReference>
<dbReference type="AlphaFoldDB" id="A0A0D2AH91"/>
<name>A0A0D2AH91_9PEZI</name>
<keyword evidence="2" id="KW-1185">Reference proteome</keyword>
<dbReference type="OrthoDB" id="3542212at2759"/>
<dbReference type="VEuPathDB" id="FungiDB:PV09_03118"/>
<dbReference type="HOGENOM" id="CLU_1225592_0_0_1"/>
<sequence>MAILAVTRRRLNDGVAPNSKDLISTFPHIRDDLGAPCVFYSAMEEPEAFFQMVEFPSLEAYRAINSSANFTKAFDALDRLSVVEWHELVPIDKISTLPLEAPVMTVSRCFFKEYDGHPQMYFNEVRALLNRIEAETKPWRYVGNWTIDTTPDCHKWVVFGGWRSKKHHQEFATKLKKDCGFFEGIPEHYDEGTVHRHCWDMEKIPSSEIFETLQGFIPQKITKART</sequence>
<evidence type="ECO:0000313" key="2">
    <source>
        <dbReference type="Proteomes" id="UP000053259"/>
    </source>
</evidence>
<dbReference type="EMBL" id="KN847536">
    <property type="protein sequence ID" value="KIW05925.1"/>
    <property type="molecule type" value="Genomic_DNA"/>
</dbReference>
<gene>
    <name evidence="1" type="ORF">PV09_03118</name>
</gene>
<accession>A0A0D2AH91</accession>
<evidence type="ECO:0000313" key="1">
    <source>
        <dbReference type="EMBL" id="KIW05925.1"/>
    </source>
</evidence>
<proteinExistence type="predicted"/>
<dbReference type="Proteomes" id="UP000053259">
    <property type="component" value="Unassembled WGS sequence"/>
</dbReference>